<feature type="transmembrane region" description="Helical" evidence="5">
    <location>
        <begin position="28"/>
        <end position="52"/>
    </location>
</feature>
<feature type="domain" description="Dendritic cell-specific transmembrane protein-like" evidence="6">
    <location>
        <begin position="343"/>
        <end position="407"/>
    </location>
</feature>
<gene>
    <name evidence="7" type="primary">DCSTAMP</name>
</gene>
<reference evidence="7" key="2">
    <citation type="submission" date="2020-02" db="EMBL/GenBank/DDBJ databases">
        <title>Esox lucius (northern pike) genome, fEsoLuc1, primary haplotype.</title>
        <authorList>
            <person name="Myers G."/>
            <person name="Karagic N."/>
            <person name="Meyer A."/>
            <person name="Pippel M."/>
            <person name="Reichard M."/>
            <person name="Winkler S."/>
            <person name="Tracey A."/>
            <person name="Sims Y."/>
            <person name="Howe K."/>
            <person name="Rhie A."/>
            <person name="Formenti G."/>
            <person name="Durbin R."/>
            <person name="Fedrigo O."/>
            <person name="Jarvis E.D."/>
        </authorList>
    </citation>
    <scope>NUCLEOTIDE SEQUENCE [LARGE SCALE GENOMIC DNA]</scope>
</reference>
<feature type="transmembrane region" description="Helical" evidence="5">
    <location>
        <begin position="299"/>
        <end position="320"/>
    </location>
</feature>
<comment type="subcellular location">
    <subcellularLocation>
        <location evidence="1">Membrane</location>
        <topology evidence="1">Multi-pass membrane protein</topology>
    </subcellularLocation>
</comment>
<protein>
    <recommendedName>
        <fullName evidence="6">Dendritic cell-specific transmembrane protein-like domain-containing protein</fullName>
    </recommendedName>
</protein>
<sequence>VHALYCFWSTAADLYTENIRQGWRDRSILFITCLAFSLVLSSTLLFYLFYILQCNLPVAIGISGSCWIVVGASLFLYKVLRCYTVLFVLSCGMRQGRNLLIAAGTSLVFLKNVQNTLENVTGLTNSMVCNLKAKTLSLNTTPLSNYVRMLKWVGRVLGEFTDFGLVELKSDLEVTSGADSEALRVKLAGAAGTLNGTAESMRVTVAMLSSMGQKLFPALSVVLLMGLTVVHLKRYRFNKKYENRYITRTFIRFDEKQKAEGRPHVLPLTPKEARRYITIHSTRFTASGWKDILKFSVPVITHSLAWVFFIGVDVLTFRFVEDDMTLIGVPISKDIQRRDFSYKVSLFEKKCLPNPRLLLWDSILPLVGILTPLLIMALMSAKLTQIRLMVCQQFFSTNADERAEYLHAKILRKRSRRERKGKAEESSLRSLIRKQTRLSCYRNK</sequence>
<evidence type="ECO:0000313" key="8">
    <source>
        <dbReference type="Proteomes" id="UP000265140"/>
    </source>
</evidence>
<organism evidence="7 8">
    <name type="scientific">Esox lucius</name>
    <name type="common">Northern pike</name>
    <dbReference type="NCBI Taxonomy" id="8010"/>
    <lineage>
        <taxon>Eukaryota</taxon>
        <taxon>Metazoa</taxon>
        <taxon>Chordata</taxon>
        <taxon>Craniata</taxon>
        <taxon>Vertebrata</taxon>
        <taxon>Euteleostomi</taxon>
        <taxon>Actinopterygii</taxon>
        <taxon>Neopterygii</taxon>
        <taxon>Teleostei</taxon>
        <taxon>Protacanthopterygii</taxon>
        <taxon>Esociformes</taxon>
        <taxon>Esocidae</taxon>
        <taxon>Esox</taxon>
    </lineage>
</organism>
<keyword evidence="2 5" id="KW-0812">Transmembrane</keyword>
<evidence type="ECO:0000256" key="1">
    <source>
        <dbReference type="ARBA" id="ARBA00004141"/>
    </source>
</evidence>
<reference evidence="7" key="3">
    <citation type="submission" date="2025-08" db="UniProtKB">
        <authorList>
            <consortium name="Ensembl"/>
        </authorList>
    </citation>
    <scope>IDENTIFICATION</scope>
</reference>
<evidence type="ECO:0000256" key="4">
    <source>
        <dbReference type="ARBA" id="ARBA00023136"/>
    </source>
</evidence>
<evidence type="ECO:0000259" key="6">
    <source>
        <dbReference type="Pfam" id="PF07782"/>
    </source>
</evidence>
<reference evidence="8" key="1">
    <citation type="journal article" date="2014" name="PLoS ONE">
        <title>The genome and linkage map of the northern pike (Esox lucius): conserved synteny revealed between the salmonid sister group and the Neoteleostei.</title>
        <authorList>
            <person name="Rondeau E.B."/>
            <person name="Minkley D.R."/>
            <person name="Leong J.S."/>
            <person name="Messmer A.M."/>
            <person name="Jantzen J.R."/>
            <person name="von Schalburg K.R."/>
            <person name="Lemon C."/>
            <person name="Bird N.H."/>
            <person name="Koop B.F."/>
        </authorList>
    </citation>
    <scope>NUCLEOTIDE SEQUENCE</scope>
</reference>
<dbReference type="Pfam" id="PF07782">
    <property type="entry name" value="DC_STAMP"/>
    <property type="match status" value="2"/>
</dbReference>
<dbReference type="GeneTree" id="ENSGT00940000153269"/>
<feature type="transmembrane region" description="Helical" evidence="5">
    <location>
        <begin position="215"/>
        <end position="232"/>
    </location>
</feature>
<keyword evidence="3 5" id="KW-1133">Transmembrane helix</keyword>
<dbReference type="Proteomes" id="UP000265140">
    <property type="component" value="Chromosome 20"/>
</dbReference>
<evidence type="ECO:0000256" key="3">
    <source>
        <dbReference type="ARBA" id="ARBA00022989"/>
    </source>
</evidence>
<dbReference type="InParanoid" id="A0A3P8XJL1"/>
<feature type="transmembrane region" description="Helical" evidence="5">
    <location>
        <begin position="58"/>
        <end position="77"/>
    </location>
</feature>
<dbReference type="STRING" id="8010.ENSELUP00000004751"/>
<reference evidence="7" key="4">
    <citation type="submission" date="2025-09" db="UniProtKB">
        <authorList>
            <consortium name="Ensembl"/>
        </authorList>
    </citation>
    <scope>IDENTIFICATION</scope>
</reference>
<keyword evidence="4 5" id="KW-0472">Membrane</keyword>
<dbReference type="PANTHER" id="PTHR21041">
    <property type="entry name" value="DENDRITIC CELL-SPECIFIC TRANSMEMBRANE PROTEIN"/>
    <property type="match status" value="1"/>
</dbReference>
<evidence type="ECO:0000313" key="7">
    <source>
        <dbReference type="Ensembl" id="ENSELUP00000004751.3"/>
    </source>
</evidence>
<proteinExistence type="predicted"/>
<dbReference type="AlphaFoldDB" id="A0A3P8XJL1"/>
<dbReference type="InterPro" id="IPR012858">
    <property type="entry name" value="DC_STAMP-like"/>
</dbReference>
<feature type="transmembrane region" description="Helical" evidence="5">
    <location>
        <begin position="357"/>
        <end position="379"/>
    </location>
</feature>
<dbReference type="OMA" id="CFKHLRC"/>
<dbReference type="GO" id="GO:0016020">
    <property type="term" value="C:membrane"/>
    <property type="evidence" value="ECO:0007669"/>
    <property type="project" value="UniProtKB-SubCell"/>
</dbReference>
<dbReference type="InterPro" id="IPR051856">
    <property type="entry name" value="CSR-E3_Ligase_Protein"/>
</dbReference>
<keyword evidence="8" id="KW-1185">Reference proteome</keyword>
<feature type="domain" description="Dendritic cell-specific transmembrane protein-like" evidence="6">
    <location>
        <begin position="241"/>
        <end position="320"/>
    </location>
</feature>
<evidence type="ECO:0000256" key="2">
    <source>
        <dbReference type="ARBA" id="ARBA00022692"/>
    </source>
</evidence>
<accession>A0A3P8XJL1</accession>
<evidence type="ECO:0000256" key="5">
    <source>
        <dbReference type="SAM" id="Phobius"/>
    </source>
</evidence>
<name>A0A3P8XJL1_ESOLU</name>
<dbReference type="Bgee" id="ENSELUG00000005870">
    <property type="expression patterns" value="Expressed in pharyngeal gill and 2 other cell types or tissues"/>
</dbReference>
<dbReference type="PANTHER" id="PTHR21041:SF2">
    <property type="entry name" value="DENDRITIC CELL-SPECIFIC TRANSMEMBRANE PROTEIN"/>
    <property type="match status" value="1"/>
</dbReference>
<dbReference type="Ensembl" id="ENSELUT00000011812.3">
    <property type="protein sequence ID" value="ENSELUP00000004751.3"/>
    <property type="gene ID" value="ENSELUG00000005870.3"/>
</dbReference>